<evidence type="ECO:0000313" key="2">
    <source>
        <dbReference type="EMBL" id="CCX32408.1"/>
    </source>
</evidence>
<dbReference type="Proteomes" id="UP000018144">
    <property type="component" value="Unassembled WGS sequence"/>
</dbReference>
<organism evidence="2 3">
    <name type="scientific">Pyronema omphalodes (strain CBS 100304)</name>
    <name type="common">Pyronema confluens</name>
    <dbReference type="NCBI Taxonomy" id="1076935"/>
    <lineage>
        <taxon>Eukaryota</taxon>
        <taxon>Fungi</taxon>
        <taxon>Dikarya</taxon>
        <taxon>Ascomycota</taxon>
        <taxon>Pezizomycotina</taxon>
        <taxon>Pezizomycetes</taxon>
        <taxon>Pezizales</taxon>
        <taxon>Pyronemataceae</taxon>
        <taxon>Pyronema</taxon>
    </lineage>
</organism>
<name>U4LKE4_PYROM</name>
<protein>
    <submittedName>
        <fullName evidence="2">Uncharacterized protein</fullName>
    </submittedName>
</protein>
<keyword evidence="3" id="KW-1185">Reference proteome</keyword>
<reference evidence="2 3" key="1">
    <citation type="journal article" date="2013" name="PLoS Genet.">
        <title>The genome and development-dependent transcriptomes of Pyronema confluens: a window into fungal evolution.</title>
        <authorList>
            <person name="Traeger S."/>
            <person name="Altegoer F."/>
            <person name="Freitag M."/>
            <person name="Gabaldon T."/>
            <person name="Kempken F."/>
            <person name="Kumar A."/>
            <person name="Marcet-Houben M."/>
            <person name="Poggeler S."/>
            <person name="Stajich J.E."/>
            <person name="Nowrousian M."/>
        </authorList>
    </citation>
    <scope>NUCLEOTIDE SEQUENCE [LARGE SCALE GENOMIC DNA]</scope>
    <source>
        <strain evidence="3">CBS 100304</strain>
        <tissue evidence="2">Vegetative mycelium</tissue>
    </source>
</reference>
<gene>
    <name evidence="2" type="ORF">PCON_13057</name>
</gene>
<dbReference type="AlphaFoldDB" id="U4LKE4"/>
<evidence type="ECO:0000256" key="1">
    <source>
        <dbReference type="SAM" id="MobiDB-lite"/>
    </source>
</evidence>
<accession>U4LKE4</accession>
<sequence>MARVDRADGPLSMTPKPKTDMVIDVHSCPELEFSGARERGLHRLQVHTSHESARSSATQPKPTSHDAGIILITVPAPASCTLGIRAK</sequence>
<dbReference type="EMBL" id="HF935844">
    <property type="protein sequence ID" value="CCX32408.1"/>
    <property type="molecule type" value="Genomic_DNA"/>
</dbReference>
<proteinExistence type="predicted"/>
<feature type="region of interest" description="Disordered" evidence="1">
    <location>
        <begin position="43"/>
        <end position="66"/>
    </location>
</feature>
<evidence type="ECO:0000313" key="3">
    <source>
        <dbReference type="Proteomes" id="UP000018144"/>
    </source>
</evidence>